<gene>
    <name evidence="1" type="ORF">CB5_LOCUS13099</name>
</gene>
<name>A0A6V7PH01_ANACO</name>
<dbReference type="EMBL" id="LR862130">
    <property type="protein sequence ID" value="CAD1829888.1"/>
    <property type="molecule type" value="Genomic_DNA"/>
</dbReference>
<evidence type="ECO:0000313" key="1">
    <source>
        <dbReference type="EMBL" id="CAD1829888.1"/>
    </source>
</evidence>
<organism evidence="1">
    <name type="scientific">Ananas comosus var. bracteatus</name>
    <name type="common">red pineapple</name>
    <dbReference type="NCBI Taxonomy" id="296719"/>
    <lineage>
        <taxon>Eukaryota</taxon>
        <taxon>Viridiplantae</taxon>
        <taxon>Streptophyta</taxon>
        <taxon>Embryophyta</taxon>
        <taxon>Tracheophyta</taxon>
        <taxon>Spermatophyta</taxon>
        <taxon>Magnoliopsida</taxon>
        <taxon>Liliopsida</taxon>
        <taxon>Poales</taxon>
        <taxon>Bromeliaceae</taxon>
        <taxon>Bromelioideae</taxon>
        <taxon>Ananas</taxon>
    </lineage>
</organism>
<dbReference type="InterPro" id="IPR032675">
    <property type="entry name" value="LRR_dom_sf"/>
</dbReference>
<dbReference type="AlphaFoldDB" id="A0A6V7PH01"/>
<proteinExistence type="predicted"/>
<dbReference type="SUPFAM" id="SSF52047">
    <property type="entry name" value="RNI-like"/>
    <property type="match status" value="1"/>
</dbReference>
<protein>
    <submittedName>
        <fullName evidence="1">Uncharacterized protein</fullName>
    </submittedName>
</protein>
<reference evidence="1" key="1">
    <citation type="submission" date="2020-07" db="EMBL/GenBank/DDBJ databases">
        <authorList>
            <person name="Lin J."/>
        </authorList>
    </citation>
    <scope>NUCLEOTIDE SEQUENCE</scope>
</reference>
<dbReference type="Gene3D" id="3.80.10.10">
    <property type="entry name" value="Ribonuclease Inhibitor"/>
    <property type="match status" value="1"/>
</dbReference>
<sequence length="143" mass="16350">MLIVFTRTNNDYINDLLRSIFVKLRKRVDKVQLILPSSLERLVIRSCPLTDSTLREGFRGLTSLESLDILNIAFLLPSANVLGCLTMLEKLHIAMLVPNIAGEFARPRLIAQSCHILLPWHICFYPSYLYGRLKLRHVIGKFG</sequence>
<accession>A0A6V7PH01</accession>